<accession>A0ABC8TJJ8</accession>
<protein>
    <submittedName>
        <fullName evidence="1">Uncharacterized protein</fullName>
    </submittedName>
</protein>
<dbReference type="Proteomes" id="UP001642360">
    <property type="component" value="Unassembled WGS sequence"/>
</dbReference>
<name>A0ABC8TJJ8_9AQUA</name>
<comment type="caution">
    <text evidence="1">The sequence shown here is derived from an EMBL/GenBank/DDBJ whole genome shotgun (WGS) entry which is preliminary data.</text>
</comment>
<dbReference type="EMBL" id="CAUOFW020004769">
    <property type="protein sequence ID" value="CAK9167174.1"/>
    <property type="molecule type" value="Genomic_DNA"/>
</dbReference>
<organism evidence="1 2">
    <name type="scientific">Ilex paraguariensis</name>
    <name type="common">yerba mate</name>
    <dbReference type="NCBI Taxonomy" id="185542"/>
    <lineage>
        <taxon>Eukaryota</taxon>
        <taxon>Viridiplantae</taxon>
        <taxon>Streptophyta</taxon>
        <taxon>Embryophyta</taxon>
        <taxon>Tracheophyta</taxon>
        <taxon>Spermatophyta</taxon>
        <taxon>Magnoliopsida</taxon>
        <taxon>eudicotyledons</taxon>
        <taxon>Gunneridae</taxon>
        <taxon>Pentapetalae</taxon>
        <taxon>asterids</taxon>
        <taxon>campanulids</taxon>
        <taxon>Aquifoliales</taxon>
        <taxon>Aquifoliaceae</taxon>
        <taxon>Ilex</taxon>
    </lineage>
</organism>
<proteinExistence type="predicted"/>
<keyword evidence="2" id="KW-1185">Reference proteome</keyword>
<evidence type="ECO:0000313" key="2">
    <source>
        <dbReference type="Proteomes" id="UP001642360"/>
    </source>
</evidence>
<evidence type="ECO:0000313" key="1">
    <source>
        <dbReference type="EMBL" id="CAK9167174.1"/>
    </source>
</evidence>
<gene>
    <name evidence="1" type="ORF">ILEXP_LOCUS36433</name>
</gene>
<dbReference type="AlphaFoldDB" id="A0ABC8TJJ8"/>
<sequence length="103" mass="11573">MSTLIRGREQNRPQARHTISIAEIHIHLYLKFKPTISVTQFCWILNRWSQRSSSGCGVTFTVVMLIEFGCGCGICNGSPFLNFSFSFGWLGYDGRWLGDAHGG</sequence>
<reference evidence="1 2" key="1">
    <citation type="submission" date="2024-02" db="EMBL/GenBank/DDBJ databases">
        <authorList>
            <person name="Vignale AGUSTIN F."/>
            <person name="Sosa J E."/>
            <person name="Modenutti C."/>
        </authorList>
    </citation>
    <scope>NUCLEOTIDE SEQUENCE [LARGE SCALE GENOMIC DNA]</scope>
</reference>